<evidence type="ECO:0000256" key="1">
    <source>
        <dbReference type="SAM" id="SignalP"/>
    </source>
</evidence>
<accession>A0A0J1GUX2</accession>
<comment type="caution">
    <text evidence="2">The sequence shown here is derived from an EMBL/GenBank/DDBJ whole genome shotgun (WGS) entry which is preliminary data.</text>
</comment>
<evidence type="ECO:0000313" key="2">
    <source>
        <dbReference type="EMBL" id="KLV03538.1"/>
    </source>
</evidence>
<dbReference type="EMBL" id="LDOT01000032">
    <property type="protein sequence ID" value="KLV03538.1"/>
    <property type="molecule type" value="Genomic_DNA"/>
</dbReference>
<proteinExistence type="predicted"/>
<evidence type="ECO:0000313" key="3">
    <source>
        <dbReference type="Proteomes" id="UP000036097"/>
    </source>
</evidence>
<dbReference type="STRING" id="1195763.ABT56_19105"/>
<dbReference type="PATRIC" id="fig|1195763.3.peg.4084"/>
<dbReference type="RefSeq" id="WP_047880499.1">
    <property type="nucleotide sequence ID" value="NZ_LDOT01000032.1"/>
</dbReference>
<sequence length="310" mass="35322">MSIKLKAITTLVIATFAFSSSADENKTLSKKYIENQEKGWFWYNEEKLLDVTELIKDPNKNIDKEIKSQLNKNSPKPLSAKWIRENYQKYLDAAQDDPHNLQKMKNYLYIEKYMTDKATEFGYARISAVYGDPYLDSVASRPTANFGMQLMNKSATLHKNAIMEELSKQAGIFFFFRSDDQMSYAQAPIVELLQKKYGFTIKAISMDNKGLSGTIFANNFLNDKGQAKQLNLIRLPALYLIDRAGNVEVIVQGLDSFDNIITRIIDSAKRMGILTEEIQQMTRPSNLYKTPDGKVGGIIAPTMKFNEKIK</sequence>
<keyword evidence="1" id="KW-0732">Signal</keyword>
<reference evidence="2 3" key="1">
    <citation type="submission" date="2015-05" db="EMBL/GenBank/DDBJ databases">
        <title>Photobacterium galathea sp. nov.</title>
        <authorList>
            <person name="Machado H."/>
            <person name="Gram L."/>
        </authorList>
    </citation>
    <scope>NUCLEOTIDE SEQUENCE [LARGE SCALE GENOMIC DNA]</scope>
    <source>
        <strain evidence="2 3">CGMCC 1.12159</strain>
    </source>
</reference>
<dbReference type="Pfam" id="PF13728">
    <property type="entry name" value="TraF"/>
    <property type="match status" value="1"/>
</dbReference>
<organism evidence="2 3">
    <name type="scientific">Photobacterium aquae</name>
    <dbReference type="NCBI Taxonomy" id="1195763"/>
    <lineage>
        <taxon>Bacteria</taxon>
        <taxon>Pseudomonadati</taxon>
        <taxon>Pseudomonadota</taxon>
        <taxon>Gammaproteobacteria</taxon>
        <taxon>Vibrionales</taxon>
        <taxon>Vibrionaceae</taxon>
        <taxon>Photobacterium</taxon>
    </lineage>
</organism>
<protein>
    <recommendedName>
        <fullName evidence="4">Conjugal transfer protein TraF</fullName>
    </recommendedName>
</protein>
<dbReference type="InterPro" id="IPR036249">
    <property type="entry name" value="Thioredoxin-like_sf"/>
</dbReference>
<dbReference type="Proteomes" id="UP000036097">
    <property type="component" value="Unassembled WGS sequence"/>
</dbReference>
<dbReference type="OrthoDB" id="5559625at2"/>
<dbReference type="SUPFAM" id="SSF52833">
    <property type="entry name" value="Thioredoxin-like"/>
    <property type="match status" value="1"/>
</dbReference>
<evidence type="ECO:0008006" key="4">
    <source>
        <dbReference type="Google" id="ProtNLM"/>
    </source>
</evidence>
<feature type="signal peptide" evidence="1">
    <location>
        <begin position="1"/>
        <end position="22"/>
    </location>
</feature>
<dbReference type="AlphaFoldDB" id="A0A0J1GUX2"/>
<dbReference type="InterPro" id="IPR039555">
    <property type="entry name" value="TraF/TrbB"/>
</dbReference>
<feature type="chain" id="PRO_5005252471" description="Conjugal transfer protein TraF" evidence="1">
    <location>
        <begin position="23"/>
        <end position="310"/>
    </location>
</feature>
<keyword evidence="3" id="KW-1185">Reference proteome</keyword>
<gene>
    <name evidence="2" type="ORF">ABT56_19105</name>
</gene>
<name>A0A0J1GUX2_9GAMM</name>